<protein>
    <submittedName>
        <fullName evidence="1">Uncharacterized protein</fullName>
    </submittedName>
</protein>
<name>A0A3L5TTF4_MYTGA</name>
<comment type="caution">
    <text evidence="1">The sequence shown here is derived from an EMBL/GenBank/DDBJ whole genome shotgun (WGS) entry which is preliminary data.</text>
</comment>
<keyword evidence="2" id="KW-1185">Reference proteome</keyword>
<organism evidence="1 2">
    <name type="scientific">Mytilus galloprovincialis</name>
    <name type="common">Mediterranean mussel</name>
    <dbReference type="NCBI Taxonomy" id="29158"/>
    <lineage>
        <taxon>Eukaryota</taxon>
        <taxon>Metazoa</taxon>
        <taxon>Spiralia</taxon>
        <taxon>Lophotrochozoa</taxon>
        <taxon>Mollusca</taxon>
        <taxon>Bivalvia</taxon>
        <taxon>Autobranchia</taxon>
        <taxon>Pteriomorphia</taxon>
        <taxon>Mytilida</taxon>
        <taxon>Mytiloidea</taxon>
        <taxon>Mytilidae</taxon>
        <taxon>Mytilinae</taxon>
        <taxon>Mytilus</taxon>
    </lineage>
</organism>
<evidence type="ECO:0000313" key="1">
    <source>
        <dbReference type="EMBL" id="OPL33184.1"/>
    </source>
</evidence>
<accession>A0A3L5TTF4</accession>
<proteinExistence type="predicted"/>
<feature type="non-terminal residue" evidence="1">
    <location>
        <position position="58"/>
    </location>
</feature>
<dbReference type="EMBL" id="KV584400">
    <property type="protein sequence ID" value="OPL33184.1"/>
    <property type="molecule type" value="Genomic_DNA"/>
</dbReference>
<gene>
    <name evidence="1" type="ORF">AM593_06667</name>
</gene>
<evidence type="ECO:0000313" key="2">
    <source>
        <dbReference type="Proteomes" id="UP000266721"/>
    </source>
</evidence>
<sequence>MDIKDTVAKCEIEREEIICKLQNIVDESNIGETRNRISEYGCTETSLYSRGDINSFGI</sequence>
<reference evidence="1 2" key="1">
    <citation type="journal article" date="2016" name="PLoS ONE">
        <title>A First Insight into the Genome of the Filter-Feeder Mussel Mytilus galloprovincialis.</title>
        <authorList>
            <person name="Murgarella M."/>
            <person name="Puiu D."/>
            <person name="Novoa B."/>
            <person name="Figueras A."/>
            <person name="Posada D."/>
            <person name="Canchaya C."/>
        </authorList>
    </citation>
    <scope>NUCLEOTIDE SEQUENCE [LARGE SCALE GENOMIC DNA]</scope>
    <source>
        <tissue evidence="1">Muscle</tissue>
    </source>
</reference>
<dbReference type="Proteomes" id="UP000266721">
    <property type="component" value="Unassembled WGS sequence"/>
</dbReference>
<feature type="non-terminal residue" evidence="1">
    <location>
        <position position="1"/>
    </location>
</feature>
<dbReference type="AlphaFoldDB" id="A0A3L5TTF4"/>